<keyword evidence="4" id="KW-1185">Reference proteome</keyword>
<organism evidence="3 4">
    <name type="scientific">Streptomyces piniterrae</name>
    <dbReference type="NCBI Taxonomy" id="2571125"/>
    <lineage>
        <taxon>Bacteria</taxon>
        <taxon>Bacillati</taxon>
        <taxon>Actinomycetota</taxon>
        <taxon>Actinomycetes</taxon>
        <taxon>Kitasatosporales</taxon>
        <taxon>Streptomycetaceae</taxon>
        <taxon>Streptomyces</taxon>
    </lineage>
</organism>
<dbReference type="Proteomes" id="UP000308697">
    <property type="component" value="Unassembled WGS sequence"/>
</dbReference>
<keyword evidence="1" id="KW-0732">Signal</keyword>
<protein>
    <submittedName>
        <fullName evidence="3">Phosphatase PAP2 family protein</fullName>
    </submittedName>
</protein>
<name>A0A4V6WHR9_9ACTN</name>
<evidence type="ECO:0000256" key="1">
    <source>
        <dbReference type="SAM" id="SignalP"/>
    </source>
</evidence>
<evidence type="ECO:0000313" key="4">
    <source>
        <dbReference type="Proteomes" id="UP000308697"/>
    </source>
</evidence>
<comment type="caution">
    <text evidence="3">The sequence shown here is derived from an EMBL/GenBank/DDBJ whole genome shotgun (WGS) entry which is preliminary data.</text>
</comment>
<dbReference type="Pfam" id="PF01569">
    <property type="entry name" value="PAP2"/>
    <property type="match status" value="1"/>
</dbReference>
<gene>
    <name evidence="3" type="ORF">FCH28_05665</name>
</gene>
<dbReference type="InterPro" id="IPR052559">
    <property type="entry name" value="V-haloperoxidase"/>
</dbReference>
<dbReference type="PANTHER" id="PTHR34599:SF1">
    <property type="entry name" value="PHOSPHATIDIC ACID PHOSPHATASE TYPE 2_HALOPEROXIDASE DOMAIN-CONTAINING PROTEIN"/>
    <property type="match status" value="1"/>
</dbReference>
<dbReference type="InterPro" id="IPR036938">
    <property type="entry name" value="PAP2/HPO_sf"/>
</dbReference>
<evidence type="ECO:0000259" key="2">
    <source>
        <dbReference type="Pfam" id="PF01569"/>
    </source>
</evidence>
<evidence type="ECO:0000313" key="3">
    <source>
        <dbReference type="EMBL" id="TJZ56968.1"/>
    </source>
</evidence>
<accession>A0A4V6WHR9</accession>
<feature type="signal peptide" evidence="1">
    <location>
        <begin position="1"/>
        <end position="27"/>
    </location>
</feature>
<feature type="chain" id="PRO_5039209643" evidence="1">
    <location>
        <begin position="28"/>
        <end position="418"/>
    </location>
</feature>
<dbReference type="EMBL" id="SUMB01000002">
    <property type="protein sequence ID" value="TJZ56968.1"/>
    <property type="molecule type" value="Genomic_DNA"/>
</dbReference>
<dbReference type="CDD" id="cd03398">
    <property type="entry name" value="PAP2_haloperoxidase"/>
    <property type="match status" value="1"/>
</dbReference>
<dbReference type="AlphaFoldDB" id="A0A4V6WHR9"/>
<dbReference type="InterPro" id="IPR000326">
    <property type="entry name" value="PAP2/HPO"/>
</dbReference>
<dbReference type="RefSeq" id="WP_136738588.1">
    <property type="nucleotide sequence ID" value="NZ_SUMB01000002.1"/>
</dbReference>
<proteinExistence type="predicted"/>
<sequence length="418" mass="43914">MTPPRLRPALVTLSAAALLTVASAAPAAPVAASPAPARSSVVLDWYDTTAETVAAAGAPTQITNSRTWAISWLAAARATRQAPAGVDRGAFQDAALASAVHDALVALAPARTEALDAALDRTLDAIPDGYAEERGVAAGTRQAAQVLAARQDDGLDPASVNAPFTVPPAGPGVWQPTPPAYAPAVQYGNRLAKPFLLERADLFRLGPPPAVGSARYRADLAEVRAYGAADSTVRTSRQSETADFWFGSSLTLYTEPLRVALARSGQSTDRRAGLVALFHAALVDTQIATSDSKYAYLRWRPVTALRTGTIDPDPAWTPRHITPAHPDYPSGHATYAGAAETVLTALVGARTAPFELTSPTAPGVTRSYTSWRRLTSENVDARVWSGIHTRSADEAGVVLGGDVARYALDHSGRLFGRL</sequence>
<dbReference type="OrthoDB" id="103227at2"/>
<dbReference type="PANTHER" id="PTHR34599">
    <property type="entry name" value="PEROXIDASE-RELATED"/>
    <property type="match status" value="1"/>
</dbReference>
<reference evidence="3 4" key="1">
    <citation type="submission" date="2019-04" db="EMBL/GenBank/DDBJ databases">
        <title>Streptomyces piniterrae sp. nov., a heliquinomycin-producing actinomycete isolated from rhizosphere soil of Pinus yunnanensis.</title>
        <authorList>
            <person name="Zhuang X."/>
            <person name="Zhao J."/>
        </authorList>
    </citation>
    <scope>NUCLEOTIDE SEQUENCE [LARGE SCALE GENOMIC DNA]</scope>
    <source>
        <strain evidence="4">jys28</strain>
    </source>
</reference>
<feature type="domain" description="Phosphatidic acid phosphatase type 2/haloperoxidase" evidence="2">
    <location>
        <begin position="281"/>
        <end position="404"/>
    </location>
</feature>
<dbReference type="Gene3D" id="1.10.606.20">
    <property type="match status" value="1"/>
</dbReference>
<dbReference type="SUPFAM" id="SSF48317">
    <property type="entry name" value="Acid phosphatase/Vanadium-dependent haloperoxidase"/>
    <property type="match status" value="1"/>
</dbReference>